<dbReference type="InterPro" id="IPR043750">
    <property type="entry name" value="DUF5695"/>
</dbReference>
<evidence type="ECO:0000313" key="1">
    <source>
        <dbReference type="EMBL" id="KAG8630352.1"/>
    </source>
</evidence>
<protein>
    <submittedName>
        <fullName evidence="1">Uncharacterized protein</fullName>
    </submittedName>
</protein>
<name>A0A8K0L6Z1_9PEZI</name>
<dbReference type="Pfam" id="PF18951">
    <property type="entry name" value="DUF5695"/>
    <property type="match status" value="1"/>
</dbReference>
<accession>A0A8K0L6Z1</accession>
<gene>
    <name evidence="1" type="ORF">KVT40_001971</name>
</gene>
<reference evidence="1" key="1">
    <citation type="submission" date="2021-07" db="EMBL/GenBank/DDBJ databases">
        <title>Elsinoe batatas strain:CRI-CJ2 Genome sequencing and assembly.</title>
        <authorList>
            <person name="Huang L."/>
        </authorList>
    </citation>
    <scope>NUCLEOTIDE SEQUENCE</scope>
    <source>
        <strain evidence="1">CRI-CJ2</strain>
    </source>
</reference>
<keyword evidence="2" id="KW-1185">Reference proteome</keyword>
<proteinExistence type="predicted"/>
<dbReference type="Proteomes" id="UP000809789">
    <property type="component" value="Unassembled WGS sequence"/>
</dbReference>
<comment type="caution">
    <text evidence="1">The sequence shown here is derived from an EMBL/GenBank/DDBJ whole genome shotgun (WGS) entry which is preliminary data.</text>
</comment>
<dbReference type="EMBL" id="JAESVG020000002">
    <property type="protein sequence ID" value="KAG8630352.1"/>
    <property type="molecule type" value="Genomic_DNA"/>
</dbReference>
<sequence length="281" mass="30642">MRDHAGIGQSGVEGYSQFGLMEGSYFEQILRDLDREGITNATLANRANAARDFMKQRADIWKSEVYTYASEFPWDNTGQEEVYLWSRYFRNDAVALNTIETLMAVMSSVPHWGYSGTGRDLRDFLYSAKAGPGARIERVLHYYKGAQSALPLITQFFAYPLDTKMLRAAYGGIAGPLTSIGADGFGSTGFHTRPDYLAWDPLSGDNGVNIALHALSTNAVAVNDAQLGGWAGFGALVTQSGSAVSIVPKDSGRMRVYIAENALHMELDAGKFASLTYDTDG</sequence>
<dbReference type="AlphaFoldDB" id="A0A8K0L6Z1"/>
<dbReference type="OrthoDB" id="2730619at2759"/>
<evidence type="ECO:0000313" key="2">
    <source>
        <dbReference type="Proteomes" id="UP000809789"/>
    </source>
</evidence>
<organism evidence="1 2">
    <name type="scientific">Elsinoe batatas</name>
    <dbReference type="NCBI Taxonomy" id="2601811"/>
    <lineage>
        <taxon>Eukaryota</taxon>
        <taxon>Fungi</taxon>
        <taxon>Dikarya</taxon>
        <taxon>Ascomycota</taxon>
        <taxon>Pezizomycotina</taxon>
        <taxon>Dothideomycetes</taxon>
        <taxon>Dothideomycetidae</taxon>
        <taxon>Myriangiales</taxon>
        <taxon>Elsinoaceae</taxon>
        <taxon>Elsinoe</taxon>
    </lineage>
</organism>